<sequence length="309" mass="34151">MAEDVGHSARRLPSLVQLCVKVAIFHAESISSLGHSVPYELVRPILESCTAETLHRLESSSPHLKKDTNDLWRHHCLRTYPLPSEPYANGSLVDPHSWREQFYYFRDLEAKRFEAIGSRLKIQRLEAEERKKEKEVKLTDRVPPMKRGRGWNTVSQPKTLIQRTRTEATKIQRSVFGVNLRPSMLAAKSYRVVTNSQSAKLPAPPSAKSSSGSRVVVKQVTHRAPATPQASPPKALVPGPARKADDSDAAHAKPCPISSLVPSVSVPARPSPPGGNAKKGPTSSLFMPKHRAYSQLPTRTISSRVSTTK</sequence>
<name>A0ACB8SD47_9AGAM</name>
<organism evidence="1 2">
    <name type="scientific">Auriscalpium vulgare</name>
    <dbReference type="NCBI Taxonomy" id="40419"/>
    <lineage>
        <taxon>Eukaryota</taxon>
        <taxon>Fungi</taxon>
        <taxon>Dikarya</taxon>
        <taxon>Basidiomycota</taxon>
        <taxon>Agaricomycotina</taxon>
        <taxon>Agaricomycetes</taxon>
        <taxon>Russulales</taxon>
        <taxon>Auriscalpiaceae</taxon>
        <taxon>Auriscalpium</taxon>
    </lineage>
</organism>
<protein>
    <submittedName>
        <fullName evidence="1">Uncharacterized protein</fullName>
    </submittedName>
</protein>
<evidence type="ECO:0000313" key="1">
    <source>
        <dbReference type="EMBL" id="KAI0053875.1"/>
    </source>
</evidence>
<gene>
    <name evidence="1" type="ORF">FA95DRAFT_1551641</name>
</gene>
<accession>A0ACB8SD47</accession>
<comment type="caution">
    <text evidence="1">The sequence shown here is derived from an EMBL/GenBank/DDBJ whole genome shotgun (WGS) entry which is preliminary data.</text>
</comment>
<dbReference type="Proteomes" id="UP000814033">
    <property type="component" value="Unassembled WGS sequence"/>
</dbReference>
<dbReference type="EMBL" id="MU275838">
    <property type="protein sequence ID" value="KAI0053875.1"/>
    <property type="molecule type" value="Genomic_DNA"/>
</dbReference>
<evidence type="ECO:0000313" key="2">
    <source>
        <dbReference type="Proteomes" id="UP000814033"/>
    </source>
</evidence>
<reference evidence="1" key="1">
    <citation type="submission" date="2021-02" db="EMBL/GenBank/DDBJ databases">
        <authorList>
            <consortium name="DOE Joint Genome Institute"/>
            <person name="Ahrendt S."/>
            <person name="Looney B.P."/>
            <person name="Miyauchi S."/>
            <person name="Morin E."/>
            <person name="Drula E."/>
            <person name="Courty P.E."/>
            <person name="Chicoki N."/>
            <person name="Fauchery L."/>
            <person name="Kohler A."/>
            <person name="Kuo A."/>
            <person name="Labutti K."/>
            <person name="Pangilinan J."/>
            <person name="Lipzen A."/>
            <person name="Riley R."/>
            <person name="Andreopoulos W."/>
            <person name="He G."/>
            <person name="Johnson J."/>
            <person name="Barry K.W."/>
            <person name="Grigoriev I.V."/>
            <person name="Nagy L."/>
            <person name="Hibbett D."/>
            <person name="Henrissat B."/>
            <person name="Matheny P.B."/>
            <person name="Labbe J."/>
            <person name="Martin F."/>
        </authorList>
    </citation>
    <scope>NUCLEOTIDE SEQUENCE</scope>
    <source>
        <strain evidence="1">FP105234-sp</strain>
    </source>
</reference>
<reference evidence="1" key="2">
    <citation type="journal article" date="2022" name="New Phytol.">
        <title>Evolutionary transition to the ectomycorrhizal habit in the genomes of a hyperdiverse lineage of mushroom-forming fungi.</title>
        <authorList>
            <person name="Looney B."/>
            <person name="Miyauchi S."/>
            <person name="Morin E."/>
            <person name="Drula E."/>
            <person name="Courty P.E."/>
            <person name="Kohler A."/>
            <person name="Kuo A."/>
            <person name="LaButti K."/>
            <person name="Pangilinan J."/>
            <person name="Lipzen A."/>
            <person name="Riley R."/>
            <person name="Andreopoulos W."/>
            <person name="He G."/>
            <person name="Johnson J."/>
            <person name="Nolan M."/>
            <person name="Tritt A."/>
            <person name="Barry K.W."/>
            <person name="Grigoriev I.V."/>
            <person name="Nagy L.G."/>
            <person name="Hibbett D."/>
            <person name="Henrissat B."/>
            <person name="Matheny P.B."/>
            <person name="Labbe J."/>
            <person name="Martin F.M."/>
        </authorList>
    </citation>
    <scope>NUCLEOTIDE SEQUENCE</scope>
    <source>
        <strain evidence="1">FP105234-sp</strain>
    </source>
</reference>
<keyword evidence="2" id="KW-1185">Reference proteome</keyword>
<proteinExistence type="predicted"/>